<evidence type="ECO:0000313" key="3">
    <source>
        <dbReference type="EMBL" id="KAK3272968.1"/>
    </source>
</evidence>
<feature type="coiled-coil region" evidence="1">
    <location>
        <begin position="90"/>
        <end position="124"/>
    </location>
</feature>
<keyword evidence="4" id="KW-1185">Reference proteome</keyword>
<dbReference type="Proteomes" id="UP001190700">
    <property type="component" value="Unassembled WGS sequence"/>
</dbReference>
<sequence length="209" mass="22840">MSQDRRSLEPLHIYLLLEESLSSSHVGEPSGLAQCRSLPTNSAMGNVEAEATASRKEQVQKEEEDVASRGRLESLEEDQLEHVNSLRLVNKHLNTEVESLSAKLKAVEAERDGLQSLLSRLGEQLRVERLAHAKLKRLDSNASSTGDGEAVATLMASEDVADAGEMATQASLLPSLGTAFRVSLIRRGSFSTPYRVSKMFVRPRGLQGE</sequence>
<protein>
    <submittedName>
        <fullName evidence="3">Uncharacterized protein</fullName>
    </submittedName>
</protein>
<evidence type="ECO:0000256" key="2">
    <source>
        <dbReference type="SAM" id="MobiDB-lite"/>
    </source>
</evidence>
<feature type="region of interest" description="Disordered" evidence="2">
    <location>
        <begin position="48"/>
        <end position="73"/>
    </location>
</feature>
<dbReference type="AlphaFoldDB" id="A0AAE0G7F3"/>
<proteinExistence type="predicted"/>
<keyword evidence="1" id="KW-0175">Coiled coil</keyword>
<evidence type="ECO:0000256" key="1">
    <source>
        <dbReference type="SAM" id="Coils"/>
    </source>
</evidence>
<name>A0AAE0G7F3_9CHLO</name>
<accession>A0AAE0G7F3</accession>
<evidence type="ECO:0000313" key="4">
    <source>
        <dbReference type="Proteomes" id="UP001190700"/>
    </source>
</evidence>
<dbReference type="EMBL" id="LGRX02008693">
    <property type="protein sequence ID" value="KAK3272968.1"/>
    <property type="molecule type" value="Genomic_DNA"/>
</dbReference>
<comment type="caution">
    <text evidence="3">The sequence shown here is derived from an EMBL/GenBank/DDBJ whole genome shotgun (WGS) entry which is preliminary data.</text>
</comment>
<feature type="compositionally biased region" description="Basic and acidic residues" evidence="2">
    <location>
        <begin position="53"/>
        <end position="73"/>
    </location>
</feature>
<organism evidence="3 4">
    <name type="scientific">Cymbomonas tetramitiformis</name>
    <dbReference type="NCBI Taxonomy" id="36881"/>
    <lineage>
        <taxon>Eukaryota</taxon>
        <taxon>Viridiplantae</taxon>
        <taxon>Chlorophyta</taxon>
        <taxon>Pyramimonadophyceae</taxon>
        <taxon>Pyramimonadales</taxon>
        <taxon>Pyramimonadaceae</taxon>
        <taxon>Cymbomonas</taxon>
    </lineage>
</organism>
<gene>
    <name evidence="3" type="ORF">CYMTET_18769</name>
</gene>
<reference evidence="3 4" key="1">
    <citation type="journal article" date="2015" name="Genome Biol. Evol.">
        <title>Comparative Genomics of a Bacterivorous Green Alga Reveals Evolutionary Causalities and Consequences of Phago-Mixotrophic Mode of Nutrition.</title>
        <authorList>
            <person name="Burns J.A."/>
            <person name="Paasch A."/>
            <person name="Narechania A."/>
            <person name="Kim E."/>
        </authorList>
    </citation>
    <scope>NUCLEOTIDE SEQUENCE [LARGE SCALE GENOMIC DNA]</scope>
    <source>
        <strain evidence="3 4">PLY_AMNH</strain>
    </source>
</reference>